<dbReference type="GO" id="GO:0004844">
    <property type="term" value="F:uracil DNA N-glycosylase activity"/>
    <property type="evidence" value="ECO:0007669"/>
    <property type="project" value="TreeGrafter"/>
</dbReference>
<evidence type="ECO:0000313" key="8">
    <source>
        <dbReference type="Proteomes" id="UP001055712"/>
    </source>
</evidence>
<dbReference type="PANTHER" id="PTHR12159:SF9">
    <property type="entry name" value="G_T MISMATCH-SPECIFIC THYMINE DNA GLYCOSYLASE"/>
    <property type="match status" value="1"/>
</dbReference>
<gene>
    <name evidence="7" type="ORF">D9Q98_007279</name>
</gene>
<evidence type="ECO:0000256" key="4">
    <source>
        <dbReference type="SAM" id="MobiDB-lite"/>
    </source>
</evidence>
<dbReference type="InterPro" id="IPR015637">
    <property type="entry name" value="MUG/TDG"/>
</dbReference>
<evidence type="ECO:0000259" key="6">
    <source>
        <dbReference type="Pfam" id="PF03167"/>
    </source>
</evidence>
<dbReference type="AlphaFoldDB" id="A0A9D4TL52"/>
<evidence type="ECO:0000256" key="5">
    <source>
        <dbReference type="SAM" id="Phobius"/>
    </source>
</evidence>
<dbReference type="GO" id="GO:0006285">
    <property type="term" value="P:base-excision repair, AP site formation"/>
    <property type="evidence" value="ECO:0007669"/>
    <property type="project" value="InterPro"/>
</dbReference>
<keyword evidence="5" id="KW-0472">Membrane</keyword>
<proteinExistence type="predicted"/>
<accession>A0A9D4TL52</accession>
<feature type="region of interest" description="Disordered" evidence="4">
    <location>
        <begin position="14"/>
        <end position="61"/>
    </location>
</feature>
<dbReference type="OrthoDB" id="565731at2759"/>
<dbReference type="EMBL" id="SIDB01000009">
    <property type="protein sequence ID" value="KAI3428452.1"/>
    <property type="molecule type" value="Genomic_DNA"/>
</dbReference>
<keyword evidence="5" id="KW-1133">Transmembrane helix</keyword>
<dbReference type="Pfam" id="PF03167">
    <property type="entry name" value="UDG"/>
    <property type="match status" value="1"/>
</dbReference>
<evidence type="ECO:0000313" key="7">
    <source>
        <dbReference type="EMBL" id="KAI3428452.1"/>
    </source>
</evidence>
<name>A0A9D4TL52_CHLVU</name>
<keyword evidence="2" id="KW-0378">Hydrolase</keyword>
<keyword evidence="3" id="KW-0234">DNA repair</keyword>
<dbReference type="Gene3D" id="3.40.470.10">
    <property type="entry name" value="Uracil-DNA glycosylase-like domain"/>
    <property type="match status" value="1"/>
</dbReference>
<sequence>MFDAFRLCNPLPAAFSSSQSATSPEQPSPSKRRRSSSSVQHQAGAGSPQAAVPPAPRGLPLEKLGDAPLRCIIVGHNPSDHAWASGHCYSNPTNRLWPILRETGIAPPDEIAGAQDDDKMPKVAGVGFTDVGSGHPGTDSSQFTSQDFEQWRPGFYSRLAKQAERASAAIPGCTCSSCGAPVVVAFSGKRQFQELFARAATKSRNAQAVLPPALAPVAAVESAGCQTRLPVLQERRPSRMDTGRQWILPAGWPLPLHTEVWVLTSTSGAAPMTREQRIAPWQALAQRLTAEAWPRQCVARCIELQPRGQQHAVTGHAAFTVAPTLSACIGLAGDAACSAVTSLAAAAAANPLVGIIIAALLCVAVAVGGLTAAASLGWLGRRPAFSYLMQSKQRFEQDKEEQAQPVETEQFW</sequence>
<evidence type="ECO:0000256" key="3">
    <source>
        <dbReference type="ARBA" id="ARBA00023204"/>
    </source>
</evidence>
<dbReference type="InterPro" id="IPR036895">
    <property type="entry name" value="Uracil-DNA_glycosylase-like_sf"/>
</dbReference>
<comment type="caution">
    <text evidence="7">The sequence shown here is derived from an EMBL/GenBank/DDBJ whole genome shotgun (WGS) entry which is preliminary data.</text>
</comment>
<dbReference type="InterPro" id="IPR005122">
    <property type="entry name" value="Uracil-DNA_glycosylase-like"/>
</dbReference>
<organism evidence="7 8">
    <name type="scientific">Chlorella vulgaris</name>
    <name type="common">Green alga</name>
    <dbReference type="NCBI Taxonomy" id="3077"/>
    <lineage>
        <taxon>Eukaryota</taxon>
        <taxon>Viridiplantae</taxon>
        <taxon>Chlorophyta</taxon>
        <taxon>core chlorophytes</taxon>
        <taxon>Trebouxiophyceae</taxon>
        <taxon>Chlorellales</taxon>
        <taxon>Chlorellaceae</taxon>
        <taxon>Chlorella clade</taxon>
        <taxon>Chlorella</taxon>
    </lineage>
</organism>
<evidence type="ECO:0000256" key="2">
    <source>
        <dbReference type="ARBA" id="ARBA00022801"/>
    </source>
</evidence>
<evidence type="ECO:0000256" key="1">
    <source>
        <dbReference type="ARBA" id="ARBA00022763"/>
    </source>
</evidence>
<dbReference type="PANTHER" id="PTHR12159">
    <property type="entry name" value="G/T AND G/U MISMATCH-SPECIFIC DNA GLYCOSYLASE"/>
    <property type="match status" value="1"/>
</dbReference>
<feature type="transmembrane region" description="Helical" evidence="5">
    <location>
        <begin position="352"/>
        <end position="379"/>
    </location>
</feature>
<reference evidence="7" key="2">
    <citation type="submission" date="2020-11" db="EMBL/GenBank/DDBJ databases">
        <authorList>
            <person name="Cecchin M."/>
            <person name="Marcolungo L."/>
            <person name="Rossato M."/>
            <person name="Girolomoni L."/>
            <person name="Cosentino E."/>
            <person name="Cuine S."/>
            <person name="Li-Beisson Y."/>
            <person name="Delledonne M."/>
            <person name="Ballottari M."/>
        </authorList>
    </citation>
    <scope>NUCLEOTIDE SEQUENCE</scope>
    <source>
        <strain evidence="7">211/11P</strain>
        <tissue evidence="7">Whole cell</tissue>
    </source>
</reference>
<reference evidence="7" key="1">
    <citation type="journal article" date="2019" name="Plant J.">
        <title>Chlorella vulgaris genome assembly and annotation reveals the molecular basis for metabolic acclimation to high light conditions.</title>
        <authorList>
            <person name="Cecchin M."/>
            <person name="Marcolungo L."/>
            <person name="Rossato M."/>
            <person name="Girolomoni L."/>
            <person name="Cosentino E."/>
            <person name="Cuine S."/>
            <person name="Li-Beisson Y."/>
            <person name="Delledonne M."/>
            <person name="Ballottari M."/>
        </authorList>
    </citation>
    <scope>NUCLEOTIDE SEQUENCE</scope>
    <source>
        <strain evidence="7">211/11P</strain>
    </source>
</reference>
<keyword evidence="5" id="KW-0812">Transmembrane</keyword>
<keyword evidence="8" id="KW-1185">Reference proteome</keyword>
<dbReference type="SUPFAM" id="SSF52141">
    <property type="entry name" value="Uracil-DNA glycosylase-like"/>
    <property type="match status" value="1"/>
</dbReference>
<feature type="domain" description="Uracil-DNA glycosylase-like" evidence="6">
    <location>
        <begin position="64"/>
        <end position="160"/>
    </location>
</feature>
<keyword evidence="1" id="KW-0227">DNA damage</keyword>
<dbReference type="Proteomes" id="UP001055712">
    <property type="component" value="Unassembled WGS sequence"/>
</dbReference>
<protein>
    <recommendedName>
        <fullName evidence="6">Uracil-DNA glycosylase-like domain-containing protein</fullName>
    </recommendedName>
</protein>
<dbReference type="GO" id="GO:0008263">
    <property type="term" value="F:pyrimidine-specific mismatch base pair DNA N-glycosylase activity"/>
    <property type="evidence" value="ECO:0007669"/>
    <property type="project" value="TreeGrafter"/>
</dbReference>